<dbReference type="EMBL" id="JAYMYR010000004">
    <property type="protein sequence ID" value="KAK7366907.1"/>
    <property type="molecule type" value="Genomic_DNA"/>
</dbReference>
<evidence type="ECO:0000313" key="2">
    <source>
        <dbReference type="Proteomes" id="UP001374584"/>
    </source>
</evidence>
<evidence type="ECO:0000313" key="1">
    <source>
        <dbReference type="EMBL" id="KAK7366907.1"/>
    </source>
</evidence>
<organism evidence="1 2">
    <name type="scientific">Phaseolus coccineus</name>
    <name type="common">Scarlet runner bean</name>
    <name type="synonym">Phaseolus multiflorus</name>
    <dbReference type="NCBI Taxonomy" id="3886"/>
    <lineage>
        <taxon>Eukaryota</taxon>
        <taxon>Viridiplantae</taxon>
        <taxon>Streptophyta</taxon>
        <taxon>Embryophyta</taxon>
        <taxon>Tracheophyta</taxon>
        <taxon>Spermatophyta</taxon>
        <taxon>Magnoliopsida</taxon>
        <taxon>eudicotyledons</taxon>
        <taxon>Gunneridae</taxon>
        <taxon>Pentapetalae</taxon>
        <taxon>rosids</taxon>
        <taxon>fabids</taxon>
        <taxon>Fabales</taxon>
        <taxon>Fabaceae</taxon>
        <taxon>Papilionoideae</taxon>
        <taxon>50 kb inversion clade</taxon>
        <taxon>NPAAA clade</taxon>
        <taxon>indigoferoid/millettioid clade</taxon>
        <taxon>Phaseoleae</taxon>
        <taxon>Phaseolus</taxon>
    </lineage>
</organism>
<dbReference type="Proteomes" id="UP001374584">
    <property type="component" value="Unassembled WGS sequence"/>
</dbReference>
<dbReference type="AlphaFoldDB" id="A0AAN9NAG3"/>
<reference evidence="1 2" key="1">
    <citation type="submission" date="2024-01" db="EMBL/GenBank/DDBJ databases">
        <title>The genomes of 5 underutilized Papilionoideae crops provide insights into root nodulation and disease resistanc.</title>
        <authorList>
            <person name="Jiang F."/>
        </authorList>
    </citation>
    <scope>NUCLEOTIDE SEQUENCE [LARGE SCALE GENOMIC DNA]</scope>
    <source>
        <strain evidence="1">JINMINGXINNONG_FW02</strain>
        <tissue evidence="1">Leaves</tissue>
    </source>
</reference>
<comment type="caution">
    <text evidence="1">The sequence shown here is derived from an EMBL/GenBank/DDBJ whole genome shotgun (WGS) entry which is preliminary data.</text>
</comment>
<proteinExistence type="predicted"/>
<name>A0AAN9NAG3_PHACN</name>
<protein>
    <submittedName>
        <fullName evidence="1">Uncharacterized protein</fullName>
    </submittedName>
</protein>
<sequence>MIILPFTFSHHPLMIYGLFALSKKSGRKSSEGPIQVLVVGLVDDCEGYVLTPSIPSLHVFQIPSTNLSFKY</sequence>
<keyword evidence="2" id="KW-1185">Reference proteome</keyword>
<gene>
    <name evidence="1" type="ORF">VNO80_08910</name>
</gene>
<accession>A0AAN9NAG3</accession>